<gene>
    <name evidence="6" type="ORF">NEF87_004602</name>
</gene>
<keyword evidence="2" id="KW-0479">Metal-binding</keyword>
<dbReference type="InterPro" id="IPR008275">
    <property type="entry name" value="CoA_E_activase_dom"/>
</dbReference>
<evidence type="ECO:0000259" key="5">
    <source>
        <dbReference type="Pfam" id="PF01869"/>
    </source>
</evidence>
<dbReference type="NCBIfam" id="TIGR00241">
    <property type="entry name" value="CoA_E_activ"/>
    <property type="match status" value="1"/>
</dbReference>
<comment type="cofactor">
    <cofactor evidence="1">
        <name>[4Fe-4S] cluster</name>
        <dbReference type="ChEBI" id="CHEBI:49883"/>
    </cofactor>
</comment>
<dbReference type="Pfam" id="PF01869">
    <property type="entry name" value="BcrAD_BadFG"/>
    <property type="match status" value="1"/>
</dbReference>
<dbReference type="SUPFAM" id="SSF53067">
    <property type="entry name" value="Actin-like ATPase domain"/>
    <property type="match status" value="1"/>
</dbReference>
<dbReference type="PANTHER" id="PTHR32329">
    <property type="entry name" value="BIFUNCTIONAL PROTEIN [INCLUDES 2-HYDROXYACYL-COA DEHYDRATASE (N-TER) AND ITS ACTIVATOR DOMAIN (C_TERM)-RELATED"/>
    <property type="match status" value="1"/>
</dbReference>
<keyword evidence="3" id="KW-0408">Iron</keyword>
<proteinExistence type="predicted"/>
<dbReference type="InterPro" id="IPR043129">
    <property type="entry name" value="ATPase_NBD"/>
</dbReference>
<keyword evidence="7" id="KW-1185">Reference proteome</keyword>
<dbReference type="InterPro" id="IPR002731">
    <property type="entry name" value="ATPase_BadF"/>
</dbReference>
<feature type="domain" description="ATPase BadF/BadG/BcrA/BcrD type" evidence="5">
    <location>
        <begin position="4"/>
        <end position="254"/>
    </location>
</feature>
<name>A0ABY6HXR8_9ARCH</name>
<accession>A0ABY6HXR8</accession>
<evidence type="ECO:0000256" key="4">
    <source>
        <dbReference type="ARBA" id="ARBA00023014"/>
    </source>
</evidence>
<evidence type="ECO:0000256" key="1">
    <source>
        <dbReference type="ARBA" id="ARBA00001966"/>
    </source>
</evidence>
<dbReference type="EMBL" id="CP104013">
    <property type="protein sequence ID" value="UYP48317.1"/>
    <property type="molecule type" value="Genomic_DNA"/>
</dbReference>
<reference evidence="6" key="1">
    <citation type="submission" date="2022-09" db="EMBL/GenBank/DDBJ databases">
        <title>Actin cytoskeleton and complex cell architecture in an #Asgard archaeon.</title>
        <authorList>
            <person name="Ponce Toledo R.I."/>
            <person name="Schleper C."/>
            <person name="Rodrigues Oliveira T."/>
            <person name="Wollweber F."/>
            <person name="Xu J."/>
            <person name="Rittmann S."/>
            <person name="Klingl A."/>
            <person name="Pilhofer M."/>
        </authorList>
    </citation>
    <scope>NUCLEOTIDE SEQUENCE</scope>
    <source>
        <strain evidence="6">B-35</strain>
    </source>
</reference>
<protein>
    <recommendedName>
        <fullName evidence="5">ATPase BadF/BadG/BcrA/BcrD type domain-containing protein</fullName>
    </recommendedName>
</protein>
<evidence type="ECO:0000256" key="2">
    <source>
        <dbReference type="ARBA" id="ARBA00022723"/>
    </source>
</evidence>
<keyword evidence="4" id="KW-0411">Iron-sulfur</keyword>
<organism evidence="6 7">
    <name type="scientific">Candidatus Lokiarchaeum ossiferum</name>
    <dbReference type="NCBI Taxonomy" id="2951803"/>
    <lineage>
        <taxon>Archaea</taxon>
        <taxon>Promethearchaeati</taxon>
        <taxon>Promethearchaeota</taxon>
        <taxon>Promethearchaeia</taxon>
        <taxon>Promethearchaeales</taxon>
        <taxon>Promethearchaeaceae</taxon>
        <taxon>Candidatus Lokiarchaeum</taxon>
    </lineage>
</organism>
<dbReference type="InterPro" id="IPR051805">
    <property type="entry name" value="Dehydratase_Activator_Redct"/>
</dbReference>
<dbReference type="Gene3D" id="3.30.420.40">
    <property type="match status" value="2"/>
</dbReference>
<evidence type="ECO:0000256" key="3">
    <source>
        <dbReference type="ARBA" id="ARBA00023004"/>
    </source>
</evidence>
<dbReference type="PANTHER" id="PTHR32329:SF2">
    <property type="entry name" value="BIFUNCTIONAL PROTEIN [INCLUDES 2-HYDROXYACYL-COA DEHYDRATASE (N-TER) AND ITS ACTIVATOR DOMAIN (C_TERM)"/>
    <property type="match status" value="1"/>
</dbReference>
<sequence>MFFIGIDIGSLTTKVVLLKNGKIVDFLIERSTYNFQDSGKKIFYKIIQKNNLQKDQIQKIMLTGYGRHSNLKLNEEKITEISAHARGVQYYFPKAKTIIDIGGQDSKVIIISKKSKNVLDFQMNDKCAAGTGRFLEVMAKALQVPIEQFGELSLKSENPENISSMCTVFAESEIIGLFARGAKKEDIAAGLHQSIAKRVGNMALRLDCQTPLIFCGGVAHNSAVKKALEEKLNMKIKIPSQPQLTGALGAALIAWEKKETE</sequence>
<evidence type="ECO:0000313" key="6">
    <source>
        <dbReference type="EMBL" id="UYP48317.1"/>
    </source>
</evidence>
<dbReference type="Proteomes" id="UP001208689">
    <property type="component" value="Chromosome"/>
</dbReference>
<evidence type="ECO:0000313" key="7">
    <source>
        <dbReference type="Proteomes" id="UP001208689"/>
    </source>
</evidence>
<dbReference type="CDD" id="cd24036">
    <property type="entry name" value="ASKHA_NBD_BcrAD_BadFG_HgdC_HadI"/>
    <property type="match status" value="1"/>
</dbReference>